<keyword evidence="1" id="KW-0732">Signal</keyword>
<dbReference type="Pfam" id="PF07589">
    <property type="entry name" value="PEP-CTERM"/>
    <property type="match status" value="1"/>
</dbReference>
<evidence type="ECO:0000259" key="2">
    <source>
        <dbReference type="Pfam" id="PF07589"/>
    </source>
</evidence>
<dbReference type="RefSeq" id="WP_309490205.1">
    <property type="nucleotide sequence ID" value="NZ_JAENIG010000007.1"/>
</dbReference>
<evidence type="ECO:0000256" key="1">
    <source>
        <dbReference type="SAM" id="SignalP"/>
    </source>
</evidence>
<protein>
    <submittedName>
        <fullName evidence="3">PEP-CTERM sorting domain-containing protein</fullName>
    </submittedName>
</protein>
<evidence type="ECO:0000313" key="3">
    <source>
        <dbReference type="EMBL" id="MBK1855592.1"/>
    </source>
</evidence>
<proteinExistence type="predicted"/>
<dbReference type="InterPro" id="IPR013424">
    <property type="entry name" value="Ice-binding_C"/>
</dbReference>
<dbReference type="AlphaFoldDB" id="A0AAE2SDU8"/>
<dbReference type="EMBL" id="JAENIG010000007">
    <property type="protein sequence ID" value="MBK1855592.1"/>
    <property type="molecule type" value="Genomic_DNA"/>
</dbReference>
<keyword evidence="4" id="KW-1185">Reference proteome</keyword>
<reference evidence="3" key="1">
    <citation type="submission" date="2021-01" db="EMBL/GenBank/DDBJ databases">
        <title>Modified the classification status of verrucomicrobia.</title>
        <authorList>
            <person name="Feng X."/>
        </authorList>
    </citation>
    <scope>NUCLEOTIDE SEQUENCE</scope>
    <source>
        <strain evidence="3">5K15</strain>
    </source>
</reference>
<accession>A0AAE2SDU8</accession>
<organism evidence="3 4">
    <name type="scientific">Oceaniferula flava</name>
    <dbReference type="NCBI Taxonomy" id="2800421"/>
    <lineage>
        <taxon>Bacteria</taxon>
        <taxon>Pseudomonadati</taxon>
        <taxon>Verrucomicrobiota</taxon>
        <taxon>Verrucomicrobiia</taxon>
        <taxon>Verrucomicrobiales</taxon>
        <taxon>Verrucomicrobiaceae</taxon>
        <taxon>Oceaniferula</taxon>
    </lineage>
</organism>
<name>A0AAE2SDU8_9BACT</name>
<dbReference type="PROSITE" id="PS51257">
    <property type="entry name" value="PROKAR_LIPOPROTEIN"/>
    <property type="match status" value="1"/>
</dbReference>
<dbReference type="NCBIfam" id="TIGR02595">
    <property type="entry name" value="PEP_CTERM"/>
    <property type="match status" value="1"/>
</dbReference>
<dbReference type="Proteomes" id="UP000634206">
    <property type="component" value="Unassembled WGS sequence"/>
</dbReference>
<feature type="domain" description="Ice-binding protein C-terminal" evidence="2">
    <location>
        <begin position="240"/>
        <end position="262"/>
    </location>
</feature>
<evidence type="ECO:0000313" key="4">
    <source>
        <dbReference type="Proteomes" id="UP000634206"/>
    </source>
</evidence>
<feature type="chain" id="PRO_5042226109" evidence="1">
    <location>
        <begin position="23"/>
        <end position="263"/>
    </location>
</feature>
<sequence length="263" mass="27499">MKYQSIALTTLSLLAACGTSQAVIVYHDEFDGDFLINNNYVGGGLISDTYLDLADPFIDEGVLTSNQNPVQGFKVAYLHTENQFDLSGGFTLTVDFQTAASSSFASFTSSFGIVDEITASGTDLGNLNAFMQTDADLNAVGFSATTRNGFQGLNSDTTGGALTSASTALNSAIDLGTRQTFTLTVNADGSADFDLDGTSASLGAGTFSDLFTNSADGEYFFAAYTQGNSGMNIYEITIDAVPEPSSAALLGLGGLALILRRRR</sequence>
<comment type="caution">
    <text evidence="3">The sequence shown here is derived from an EMBL/GenBank/DDBJ whole genome shotgun (WGS) entry which is preliminary data.</text>
</comment>
<feature type="signal peptide" evidence="1">
    <location>
        <begin position="1"/>
        <end position="22"/>
    </location>
</feature>
<gene>
    <name evidence="3" type="ORF">JIN83_11520</name>
</gene>